<dbReference type="SUPFAM" id="SSF54637">
    <property type="entry name" value="Thioesterase/thiol ester dehydrase-isomerase"/>
    <property type="match status" value="1"/>
</dbReference>
<evidence type="ECO:0000259" key="1">
    <source>
        <dbReference type="Pfam" id="PF03061"/>
    </source>
</evidence>
<dbReference type="AlphaFoldDB" id="A0A2J5HTN3"/>
<dbReference type="OrthoDB" id="2831072at2759"/>
<evidence type="ECO:0000313" key="3">
    <source>
        <dbReference type="Proteomes" id="UP000235023"/>
    </source>
</evidence>
<protein>
    <submittedName>
        <fullName evidence="2">HotDog domain-containing protein</fullName>
    </submittedName>
</protein>
<organism evidence="2 3">
    <name type="scientific">Aspergillus taichungensis</name>
    <dbReference type="NCBI Taxonomy" id="482145"/>
    <lineage>
        <taxon>Eukaryota</taxon>
        <taxon>Fungi</taxon>
        <taxon>Dikarya</taxon>
        <taxon>Ascomycota</taxon>
        <taxon>Pezizomycotina</taxon>
        <taxon>Eurotiomycetes</taxon>
        <taxon>Eurotiomycetidae</taxon>
        <taxon>Eurotiales</taxon>
        <taxon>Aspergillaceae</taxon>
        <taxon>Aspergillus</taxon>
        <taxon>Aspergillus subgen. Circumdati</taxon>
    </lineage>
</organism>
<proteinExistence type="predicted"/>
<name>A0A2J5HTN3_9EURO</name>
<dbReference type="Proteomes" id="UP000235023">
    <property type="component" value="Unassembled WGS sequence"/>
</dbReference>
<dbReference type="Gene3D" id="3.10.129.10">
    <property type="entry name" value="Hotdog Thioesterase"/>
    <property type="match status" value="1"/>
</dbReference>
<feature type="domain" description="Thioesterase" evidence="1">
    <location>
        <begin position="12"/>
        <end position="70"/>
    </location>
</feature>
<dbReference type="InterPro" id="IPR029069">
    <property type="entry name" value="HotDog_dom_sf"/>
</dbReference>
<dbReference type="InterPro" id="IPR006683">
    <property type="entry name" value="Thioestr_dom"/>
</dbReference>
<gene>
    <name evidence="2" type="ORF">BDW42DRAFT_170366</name>
</gene>
<sequence length="73" mass="8119">MCVGPNYCSHIGIMHGGAISLIFDLCTTMCAAPSDFRAFGGVSRTLNVTFLRHVRQGSWVRIYCVLLHIGFWL</sequence>
<dbReference type="Pfam" id="PF03061">
    <property type="entry name" value="4HBT"/>
    <property type="match status" value="1"/>
</dbReference>
<dbReference type="CDD" id="cd03443">
    <property type="entry name" value="PaaI_thioesterase"/>
    <property type="match status" value="1"/>
</dbReference>
<keyword evidence="3" id="KW-1185">Reference proteome</keyword>
<evidence type="ECO:0000313" key="2">
    <source>
        <dbReference type="EMBL" id="PLN80724.1"/>
    </source>
</evidence>
<accession>A0A2J5HTN3</accession>
<reference evidence="3" key="1">
    <citation type="submission" date="2017-12" db="EMBL/GenBank/DDBJ databases">
        <authorList>
            <consortium name="DOE Joint Genome Institute"/>
            <person name="Mondo S.J."/>
            <person name="Kjaerbolling I."/>
            <person name="Vesth T.C."/>
            <person name="Frisvad J.C."/>
            <person name="Nybo J.L."/>
            <person name="Theobald S."/>
            <person name="Kuo A."/>
            <person name="Bowyer P."/>
            <person name="Matsuda Y."/>
            <person name="Lyhne E.K."/>
            <person name="Kogle M.E."/>
            <person name="Clum A."/>
            <person name="Lipzen A."/>
            <person name="Salamov A."/>
            <person name="Ngan C.Y."/>
            <person name="Daum C."/>
            <person name="Chiniquy J."/>
            <person name="Barry K."/>
            <person name="LaButti K."/>
            <person name="Haridas S."/>
            <person name="Simmons B.A."/>
            <person name="Magnuson J.K."/>
            <person name="Mortensen U.H."/>
            <person name="Larsen T.O."/>
            <person name="Grigoriev I.V."/>
            <person name="Baker S.E."/>
            <person name="Andersen M.R."/>
            <person name="Nordberg H.P."/>
            <person name="Cantor M.N."/>
            <person name="Hua S.X."/>
        </authorList>
    </citation>
    <scope>NUCLEOTIDE SEQUENCE [LARGE SCALE GENOMIC DNA]</scope>
    <source>
        <strain evidence="3">IBT 19404</strain>
    </source>
</reference>
<dbReference type="EMBL" id="KZ559544">
    <property type="protein sequence ID" value="PLN80724.1"/>
    <property type="molecule type" value="Genomic_DNA"/>
</dbReference>